<gene>
    <name evidence="2" type="ORF">CEY02_04795</name>
</gene>
<dbReference type="Pfam" id="PF14398">
    <property type="entry name" value="ATPgrasp_YheCD"/>
    <property type="match status" value="1"/>
</dbReference>
<dbReference type="OrthoDB" id="7869153at2"/>
<proteinExistence type="predicted"/>
<keyword evidence="2" id="KW-0167">Capsid protein</keyword>
<organism evidence="2 3">
    <name type="scientific">Bacillus pumilus</name>
    <name type="common">Bacillus mesentericus</name>
    <dbReference type="NCBI Taxonomy" id="1408"/>
    <lineage>
        <taxon>Bacteria</taxon>
        <taxon>Bacillati</taxon>
        <taxon>Bacillota</taxon>
        <taxon>Bacilli</taxon>
        <taxon>Bacillales</taxon>
        <taxon>Bacillaceae</taxon>
        <taxon>Bacillus</taxon>
    </lineage>
</organism>
<dbReference type="AlphaFoldDB" id="A0A2A5IYB4"/>
<dbReference type="InterPro" id="IPR026838">
    <property type="entry name" value="YheC/D"/>
</dbReference>
<dbReference type="EMBL" id="NKHG01000032">
    <property type="protein sequence ID" value="PCK22325.1"/>
    <property type="molecule type" value="Genomic_DNA"/>
</dbReference>
<evidence type="ECO:0000313" key="2">
    <source>
        <dbReference type="EMBL" id="PCK22325.1"/>
    </source>
</evidence>
<dbReference type="Proteomes" id="UP000228754">
    <property type="component" value="Unassembled WGS sequence"/>
</dbReference>
<reference evidence="2 3" key="1">
    <citation type="submission" date="2017-06" db="EMBL/GenBank/DDBJ databases">
        <title>Draft Genome Sequence of Bacillus sp Strain 36R Isolated from saline sediment at Atanasia, Sonora, Mexico.</title>
        <authorList>
            <person name="Sanchez Diaz R."/>
            <person name="Quiroz Macias M.E."/>
            <person name="Ibarra Gamez J.C."/>
            <person name="Enciso Ibarra J."/>
            <person name="Gomez Gil B."/>
            <person name="Galaviz Silva L."/>
        </authorList>
    </citation>
    <scope>NUCLEOTIDE SEQUENCE [LARGE SCALE GENOMIC DNA]</scope>
    <source>
        <strain evidence="2 3">36R_ATNSAL</strain>
    </source>
</reference>
<accession>A0A2A5IYB4</accession>
<keyword evidence="2" id="KW-0946">Virion</keyword>
<name>A0A2A5IYB4_BACPU</name>
<protein>
    <submittedName>
        <fullName evidence="2">Spore coat protein</fullName>
    </submittedName>
</protein>
<evidence type="ECO:0000313" key="3">
    <source>
        <dbReference type="Proteomes" id="UP000228754"/>
    </source>
</evidence>
<sequence length="367" mass="42435">MTSTLGIVTLSLQHEEEFTLQLAKAASAFDLEVVRFTPLDLKPASNLIQGQKYTGQGFTSVEFPIPDLIYDRCLYQHDTQSKKAKPIMEWLKKYPKTAFLNTGLPNKMTLFEQLYLHPSLQPYLPVCSLLNEPSDLFNMVKRDGYCKMQPLSQQHAAPTYFIYLKDKSTFTVQLHDKQVITFSRPSEVERWCRKYIGRYFLQFFNTSDQKDFLFNEIRISLMKQSQNQWRRLGIHTKSPAENSLLSNTQNSFHVLGFDHYLNSLQPDIKELLLDDIVSIQSSLPAYLDKSFSPCIEFAVDLLHTNEGKLFISNVSSKPGRTSFLKAYPEKENQLIEIILEHAQSTMSQPKEAPYEQKTFQHRSSPHK</sequence>
<feature type="region of interest" description="Disordered" evidence="1">
    <location>
        <begin position="345"/>
        <end position="367"/>
    </location>
</feature>
<evidence type="ECO:0000256" key="1">
    <source>
        <dbReference type="SAM" id="MobiDB-lite"/>
    </source>
</evidence>
<comment type="caution">
    <text evidence="2">The sequence shown here is derived from an EMBL/GenBank/DDBJ whole genome shotgun (WGS) entry which is preliminary data.</text>
</comment>